<proteinExistence type="predicted"/>
<dbReference type="CDD" id="cd07341">
    <property type="entry name" value="M56_BlaR1_MecR1_like"/>
    <property type="match status" value="1"/>
</dbReference>
<evidence type="ECO:0000313" key="4">
    <source>
        <dbReference type="Proteomes" id="UP001431010"/>
    </source>
</evidence>
<keyword evidence="1" id="KW-0812">Transmembrane</keyword>
<dbReference type="RefSeq" id="WP_231323055.1">
    <property type="nucleotide sequence ID" value="NZ_CP088156.1"/>
</dbReference>
<feature type="transmembrane region" description="Helical" evidence="1">
    <location>
        <begin position="35"/>
        <end position="54"/>
    </location>
</feature>
<dbReference type="PANTHER" id="PTHR34978:SF3">
    <property type="entry name" value="SLR0241 PROTEIN"/>
    <property type="match status" value="1"/>
</dbReference>
<keyword evidence="4" id="KW-1185">Reference proteome</keyword>
<keyword evidence="1" id="KW-0472">Membrane</keyword>
<feature type="transmembrane region" description="Helical" evidence="1">
    <location>
        <begin position="114"/>
        <end position="135"/>
    </location>
</feature>
<evidence type="ECO:0000256" key="1">
    <source>
        <dbReference type="SAM" id="Phobius"/>
    </source>
</evidence>
<gene>
    <name evidence="3" type="ORF">LQG66_02480</name>
</gene>
<reference evidence="3" key="1">
    <citation type="journal article" date="2024" name="Antonie Van Leeuwenhoek">
        <title>Bradyrhizobium ontarionense sp. nov., a novel bacterial symbiont isolated from Aeschynomene indica (Indian jointvetch), harbours photosynthesis, nitrogen fixation and nitrous oxide (N2O) reductase genes.</title>
        <authorList>
            <person name="Bromfield E.S.P."/>
            <person name="Cloutier S."/>
        </authorList>
    </citation>
    <scope>NUCLEOTIDE SEQUENCE</scope>
    <source>
        <strain evidence="3">A19</strain>
    </source>
</reference>
<organism evidence="3 4">
    <name type="scientific">Bradyrhizobium ontarionense</name>
    <dbReference type="NCBI Taxonomy" id="2898149"/>
    <lineage>
        <taxon>Bacteria</taxon>
        <taxon>Pseudomonadati</taxon>
        <taxon>Pseudomonadota</taxon>
        <taxon>Alphaproteobacteria</taxon>
        <taxon>Hyphomicrobiales</taxon>
        <taxon>Nitrobacteraceae</taxon>
        <taxon>Bradyrhizobium</taxon>
    </lineage>
</organism>
<dbReference type="InterPro" id="IPR008756">
    <property type="entry name" value="Peptidase_M56"/>
</dbReference>
<dbReference type="Proteomes" id="UP001431010">
    <property type="component" value="Chromosome"/>
</dbReference>
<feature type="domain" description="Peptidase M56" evidence="2">
    <location>
        <begin position="29"/>
        <end position="263"/>
    </location>
</feature>
<evidence type="ECO:0000259" key="2">
    <source>
        <dbReference type="Pfam" id="PF05569"/>
    </source>
</evidence>
<name>A0ABY3RCS9_9BRAD</name>
<sequence>MLAVLAEAALRTVLLGSAVALGLRLCRVRHPQLQMTAWLVVLLASLAMPLAMHWTTVTVTVRSAAAPSGPPTWLPDDAALSAATLAPVPDDAANAPVAPVAAETTVSPWTVATLVYLTVAGFMLLRLVIGLVLTWRLVRRAEPLPGPAKLRLSEAIASPVTIGSTILVPAQWRSWDVKKQAAVLAHEASHIANRDFHVLVLAAVNRALFWFSPFAWWHHRRLAELAEMISDSSAIEALDDRVSYAEILLDIVQAPRGSTVALEMARPSTVLVRIERILSEASLLPRIAPSRRVALAALLVPLAVLSGLAITTRTQMASAKAVPGASDLGSPAQRAERVTFYALGSHGVFAVSRHGDALYGQLTGQRRLRLASAAPGHYAYADNAGLLSFVMDERPPNDLVLHQLDRDLQAARITEFAPCDGQFETSNGDDYAGWYELNANRVLTVSAASGGLQLSETGRGSFAVTADCTDSFSSKNEDLLLFLRDGKGRVTRLLVQDPLLGARVARRIDEPRAKAIEETFARRIAEVPDRFREQVPTPGSRDMVLRGIADLRRGEPNYALMSPSLAANIRQHATWLQTTFKTLGEVETIFFRGVGSGGYDIYGVKFANGAAEFRLLMTPDGKADDVIFRPDGNQAPGEVLDCASEANLRARPDATPIRLTVYNASRQEVQLYRLDDRGKRIAHAAIGDDLSSSFTTEIGSPWVVADASGRCLEIVMPGRRTRFHTVEAAGAGTAADHFGERRSAPLPDSEAKLRNYIETIVRGEPDYAHMTAEVAAYTRQQLAMNRAILARLGEIRAVSFRGVTALDSDIYMVHFANGTAEWRIGLARNGGIGRIALGPSF</sequence>
<feature type="transmembrane region" description="Helical" evidence="1">
    <location>
        <begin position="6"/>
        <end position="23"/>
    </location>
</feature>
<dbReference type="EMBL" id="CP088156">
    <property type="protein sequence ID" value="UFZ05210.1"/>
    <property type="molecule type" value="Genomic_DNA"/>
</dbReference>
<keyword evidence="1" id="KW-1133">Transmembrane helix</keyword>
<dbReference type="Pfam" id="PF05569">
    <property type="entry name" value="Peptidase_M56"/>
    <property type="match status" value="1"/>
</dbReference>
<accession>A0ABY3RCS9</accession>
<dbReference type="PANTHER" id="PTHR34978">
    <property type="entry name" value="POSSIBLE SENSOR-TRANSDUCER PROTEIN BLAR"/>
    <property type="match status" value="1"/>
</dbReference>
<evidence type="ECO:0000313" key="3">
    <source>
        <dbReference type="EMBL" id="UFZ05210.1"/>
    </source>
</evidence>
<dbReference type="InterPro" id="IPR052173">
    <property type="entry name" value="Beta-lactam_resp_regulator"/>
</dbReference>
<feature type="transmembrane region" description="Helical" evidence="1">
    <location>
        <begin position="293"/>
        <end position="310"/>
    </location>
</feature>
<protein>
    <submittedName>
        <fullName evidence="3">M56 family metallopeptidase</fullName>
    </submittedName>
</protein>